<dbReference type="Proteomes" id="UP000648908">
    <property type="component" value="Unassembled WGS sequence"/>
</dbReference>
<comment type="caution">
    <text evidence="1">The sequence shown here is derived from an EMBL/GenBank/DDBJ whole genome shotgun (WGS) entry which is preliminary data.</text>
</comment>
<gene>
    <name evidence="1" type="ORF">JL811_09465</name>
</gene>
<protein>
    <submittedName>
        <fullName evidence="1">Uncharacterized protein</fullName>
    </submittedName>
</protein>
<proteinExistence type="predicted"/>
<evidence type="ECO:0000313" key="1">
    <source>
        <dbReference type="EMBL" id="MBL4917448.1"/>
    </source>
</evidence>
<sequence length="126" mass="14664">MSRTLIAILVVTNLATGYQLYVTNHRYQATVSDKVTDRERDVYGTACVDWLNGKATERGFTLALGRSWKKHGQLIFEIIPASDKDWTIARDRMPNDDSPSMLCTYDKQSRMMYPVVGEERERWMFY</sequence>
<accession>A0A8K0Y0T1</accession>
<name>A0A8K0Y0T1_9RHOB</name>
<keyword evidence="2" id="KW-1185">Reference proteome</keyword>
<reference evidence="1" key="1">
    <citation type="submission" date="2021-01" db="EMBL/GenBank/DDBJ databases">
        <title>Tabrizicola alba sp. nov. a motile alkaliphilic bacterium isolated from a soda lake.</title>
        <authorList>
            <person name="Szuroczki S."/>
            <person name="Abbaszade G."/>
            <person name="Schumann P."/>
            <person name="Toth E."/>
        </authorList>
    </citation>
    <scope>NUCLEOTIDE SEQUENCE</scope>
    <source>
        <strain evidence="1">DMG-N-6</strain>
    </source>
</reference>
<dbReference type="EMBL" id="JAESVN010000003">
    <property type="protein sequence ID" value="MBL4917448.1"/>
    <property type="molecule type" value="Genomic_DNA"/>
</dbReference>
<organism evidence="1 2">
    <name type="scientific">Szabonella alba</name>
    <dbReference type="NCBI Taxonomy" id="2804194"/>
    <lineage>
        <taxon>Bacteria</taxon>
        <taxon>Pseudomonadati</taxon>
        <taxon>Pseudomonadota</taxon>
        <taxon>Alphaproteobacteria</taxon>
        <taxon>Rhodobacterales</taxon>
        <taxon>Paracoccaceae</taxon>
        <taxon>Szabonella</taxon>
    </lineage>
</organism>
<evidence type="ECO:0000313" key="2">
    <source>
        <dbReference type="Proteomes" id="UP000648908"/>
    </source>
</evidence>
<dbReference type="RefSeq" id="WP_202688355.1">
    <property type="nucleotide sequence ID" value="NZ_JAESVN010000003.1"/>
</dbReference>
<dbReference type="AlphaFoldDB" id="A0A8K0Y0T1"/>